<organism evidence="1 2">
    <name type="scientific">Trichonephila clavipes</name>
    <name type="common">Golden silk orbweaver</name>
    <name type="synonym">Nephila clavipes</name>
    <dbReference type="NCBI Taxonomy" id="2585209"/>
    <lineage>
        <taxon>Eukaryota</taxon>
        <taxon>Metazoa</taxon>
        <taxon>Ecdysozoa</taxon>
        <taxon>Arthropoda</taxon>
        <taxon>Chelicerata</taxon>
        <taxon>Arachnida</taxon>
        <taxon>Araneae</taxon>
        <taxon>Araneomorphae</taxon>
        <taxon>Entelegynae</taxon>
        <taxon>Araneoidea</taxon>
        <taxon>Nephilidae</taxon>
        <taxon>Trichonephila</taxon>
    </lineage>
</organism>
<evidence type="ECO:0000313" key="2">
    <source>
        <dbReference type="Proteomes" id="UP000887159"/>
    </source>
</evidence>
<dbReference type="Proteomes" id="UP000887159">
    <property type="component" value="Unassembled WGS sequence"/>
</dbReference>
<sequence length="111" mass="12281">MLCVYEPIADTTVDGLPGEESCIQEYLHVVHSVADVDEANINAPVAVDQRVAWRKLYGHSLPCGPSVYHHASQFIELLGARSTAFKLALLWNRSAALELLLCDRKILLHEG</sequence>
<proteinExistence type="predicted"/>
<evidence type="ECO:0000313" key="1">
    <source>
        <dbReference type="EMBL" id="GFY33496.1"/>
    </source>
</evidence>
<name>A0A8X7BIY3_TRICX</name>
<protein>
    <submittedName>
        <fullName evidence="1">Uncharacterized protein</fullName>
    </submittedName>
</protein>
<dbReference type="EMBL" id="BMAU01021412">
    <property type="protein sequence ID" value="GFY33496.1"/>
    <property type="molecule type" value="Genomic_DNA"/>
</dbReference>
<keyword evidence="2" id="KW-1185">Reference proteome</keyword>
<dbReference type="AlphaFoldDB" id="A0A8X7BIY3"/>
<gene>
    <name evidence="1" type="ORF">TNCV_4538241</name>
</gene>
<accession>A0A8X7BIY3</accession>
<reference evidence="1" key="1">
    <citation type="submission" date="2020-08" db="EMBL/GenBank/DDBJ databases">
        <title>Multicomponent nature underlies the extraordinary mechanical properties of spider dragline silk.</title>
        <authorList>
            <person name="Kono N."/>
            <person name="Nakamura H."/>
            <person name="Mori M."/>
            <person name="Yoshida Y."/>
            <person name="Ohtoshi R."/>
            <person name="Malay A.D."/>
            <person name="Moran D.A.P."/>
            <person name="Tomita M."/>
            <person name="Numata K."/>
            <person name="Arakawa K."/>
        </authorList>
    </citation>
    <scope>NUCLEOTIDE SEQUENCE</scope>
</reference>
<comment type="caution">
    <text evidence="1">The sequence shown here is derived from an EMBL/GenBank/DDBJ whole genome shotgun (WGS) entry which is preliminary data.</text>
</comment>